<dbReference type="InterPro" id="IPR052190">
    <property type="entry name" value="Euk-Arch_PrmC-MTase"/>
</dbReference>
<proteinExistence type="inferred from homology"/>
<dbReference type="OrthoDB" id="8746524at2"/>
<dbReference type="NCBIfam" id="TIGR00537">
    <property type="entry name" value="hemK_rel_arch"/>
    <property type="match status" value="1"/>
</dbReference>
<keyword evidence="3 6" id="KW-0808">Transferase</keyword>
<keyword evidence="2 6" id="KW-0489">Methyltransferase</keyword>
<dbReference type="PROSITE" id="PS00092">
    <property type="entry name" value="N6_MTASE"/>
    <property type="match status" value="1"/>
</dbReference>
<name>A0A1D7VL55_9ACTN</name>
<feature type="domain" description="Methyltransferase small" evidence="5">
    <location>
        <begin position="14"/>
        <end position="115"/>
    </location>
</feature>
<dbReference type="Proteomes" id="UP000094094">
    <property type="component" value="Chromosome"/>
</dbReference>
<dbReference type="GO" id="GO:0035657">
    <property type="term" value="C:eRF1 methyltransferase complex"/>
    <property type="evidence" value="ECO:0007669"/>
    <property type="project" value="TreeGrafter"/>
</dbReference>
<evidence type="ECO:0000256" key="2">
    <source>
        <dbReference type="ARBA" id="ARBA00022603"/>
    </source>
</evidence>
<evidence type="ECO:0000256" key="1">
    <source>
        <dbReference type="ARBA" id="ARBA00006149"/>
    </source>
</evidence>
<dbReference type="EMBL" id="CP017157">
    <property type="protein sequence ID" value="AOP47461.1"/>
    <property type="molecule type" value="Genomic_DNA"/>
</dbReference>
<dbReference type="InterPro" id="IPR029063">
    <property type="entry name" value="SAM-dependent_MTases_sf"/>
</dbReference>
<reference evidence="6 7" key="1">
    <citation type="submission" date="2016-09" db="EMBL/GenBank/DDBJ databases">
        <title>Complete genome sequencing of Streptomyces lydicus 103 and metabolic pathways analysis of antibiotic biosynthesis.</title>
        <authorList>
            <person name="Jia N."/>
            <person name="Ding M.-Z."/>
            <person name="Gao F."/>
            <person name="Yuan Y.-J."/>
        </authorList>
    </citation>
    <scope>NUCLEOTIDE SEQUENCE [LARGE SCALE GENOMIC DNA]</scope>
    <source>
        <strain evidence="6 7">103</strain>
    </source>
</reference>
<dbReference type="GO" id="GO:0008170">
    <property type="term" value="F:N-methyltransferase activity"/>
    <property type="evidence" value="ECO:0007669"/>
    <property type="project" value="UniProtKB-ARBA"/>
</dbReference>
<dbReference type="RefSeq" id="WP_069569545.1">
    <property type="nucleotide sequence ID" value="NZ_CP017157.1"/>
</dbReference>
<dbReference type="AlphaFoldDB" id="A0A1D7VL55"/>
<dbReference type="KEGG" id="slc:SL103_15365"/>
<dbReference type="InterPro" id="IPR007848">
    <property type="entry name" value="Small_mtfrase_dom"/>
</dbReference>
<evidence type="ECO:0000256" key="3">
    <source>
        <dbReference type="ARBA" id="ARBA00022679"/>
    </source>
</evidence>
<comment type="similarity">
    <text evidence="1">Belongs to the eukaryotic/archaeal PrmC-related family.</text>
</comment>
<organism evidence="6 7">
    <name type="scientific">Streptomyces lydicus</name>
    <dbReference type="NCBI Taxonomy" id="47763"/>
    <lineage>
        <taxon>Bacteria</taxon>
        <taxon>Bacillati</taxon>
        <taxon>Actinomycetota</taxon>
        <taxon>Actinomycetes</taxon>
        <taxon>Kitasatosporales</taxon>
        <taxon>Streptomycetaceae</taxon>
        <taxon>Streptomyces</taxon>
    </lineage>
</organism>
<dbReference type="CDD" id="cd02440">
    <property type="entry name" value="AdoMet_MTases"/>
    <property type="match status" value="1"/>
</dbReference>
<dbReference type="GO" id="GO:0032259">
    <property type="term" value="P:methylation"/>
    <property type="evidence" value="ECO:0007669"/>
    <property type="project" value="UniProtKB-KW"/>
</dbReference>
<sequence length="226" mass="24214">MSAATAALPRPRPLVTLPGVYSPQDDTWLLLRALYREDLTAGAELLDLGSGSGALAVRAARRGARVTAVDISWQAVLATRLNAWLSGQRVTVRRGDLTAAVAGRSFDLLLSNPPYVPAPGARRPRGPARAWDAGRDGRLLVDRVCDAAAGALRPGGVLLMVHSELCGPEDTLQRLSRTGMRAAVSDRALVPFGPVLRSRLPWLRSQGLLAQGQDKEELVIIRAEHP</sequence>
<evidence type="ECO:0000313" key="7">
    <source>
        <dbReference type="Proteomes" id="UP000094094"/>
    </source>
</evidence>
<dbReference type="PANTHER" id="PTHR45875:SF1">
    <property type="entry name" value="METHYLTRANSFERASE N6AMT1"/>
    <property type="match status" value="1"/>
</dbReference>
<dbReference type="Gene3D" id="3.40.50.150">
    <property type="entry name" value="Vaccinia Virus protein VP39"/>
    <property type="match status" value="1"/>
</dbReference>
<dbReference type="SUPFAM" id="SSF53335">
    <property type="entry name" value="S-adenosyl-L-methionine-dependent methyltransferases"/>
    <property type="match status" value="1"/>
</dbReference>
<dbReference type="PANTHER" id="PTHR45875">
    <property type="entry name" value="METHYLTRANSFERASE N6AMT1"/>
    <property type="match status" value="1"/>
</dbReference>
<dbReference type="GO" id="GO:0008276">
    <property type="term" value="F:protein methyltransferase activity"/>
    <property type="evidence" value="ECO:0007669"/>
    <property type="project" value="TreeGrafter"/>
</dbReference>
<dbReference type="InterPro" id="IPR004557">
    <property type="entry name" value="PrmC-related"/>
</dbReference>
<dbReference type="GO" id="GO:0008757">
    <property type="term" value="F:S-adenosylmethionine-dependent methyltransferase activity"/>
    <property type="evidence" value="ECO:0007669"/>
    <property type="project" value="TreeGrafter"/>
</dbReference>
<dbReference type="Pfam" id="PF05175">
    <property type="entry name" value="MTS"/>
    <property type="match status" value="1"/>
</dbReference>
<accession>A0A1D7VL55</accession>
<keyword evidence="4" id="KW-0949">S-adenosyl-L-methionine</keyword>
<evidence type="ECO:0000256" key="4">
    <source>
        <dbReference type="ARBA" id="ARBA00022691"/>
    </source>
</evidence>
<protein>
    <submittedName>
        <fullName evidence="6">Methyltransferase</fullName>
    </submittedName>
</protein>
<keyword evidence="7" id="KW-1185">Reference proteome</keyword>
<dbReference type="InterPro" id="IPR002052">
    <property type="entry name" value="DNA_methylase_N6_adenine_CS"/>
</dbReference>
<gene>
    <name evidence="6" type="ORF">SL103_15365</name>
</gene>
<evidence type="ECO:0000313" key="6">
    <source>
        <dbReference type="EMBL" id="AOP47461.1"/>
    </source>
</evidence>
<evidence type="ECO:0000259" key="5">
    <source>
        <dbReference type="Pfam" id="PF05175"/>
    </source>
</evidence>
<dbReference type="GO" id="GO:0003676">
    <property type="term" value="F:nucleic acid binding"/>
    <property type="evidence" value="ECO:0007669"/>
    <property type="project" value="InterPro"/>
</dbReference>